<feature type="binding site" evidence="15">
    <location>
        <position position="175"/>
    </location>
    <ligand>
        <name>NADP(+)</name>
        <dbReference type="ChEBI" id="CHEBI:58349"/>
    </ligand>
</feature>
<sequence>MTEMTDSPRRWMARALQLARRGEGRTAPNPPVGALLVRDGQLIGEGFHPRAGEPHAEIFALRQAGELARGADLYVTLEPCSHQGRTGPCCAAIIAAGVRRVFVGCADPNPQVNGRGLAWLRQAGLQVQCGILEAQARRLIAAFAKHQRSGRPLVILKTAATLDGRTATASGASQWITNAACREQVHRLRDRVDAILVGVGTVLRDDPRLTCRAPAGRDPLRLVLDSRLRIPDSAALLSLDSPAPTLIATTALACPARRAALAGRSGVELLELPADASGGVSLPALLDELGRRGLLSLLVEGGARVNQAFLQQRLIDRLMLYLGAKLLGGGDGKGLFDGPGPLDLADALPVRDIRLRRFGDDLLLEGELACSPD</sequence>
<protein>
    <recommendedName>
        <fullName evidence="13">Riboflavin biosynthesis protein RibD</fullName>
    </recommendedName>
    <domain>
        <recommendedName>
            <fullName evidence="13">Diaminohydroxyphosphoribosylaminopyrimidine deaminase</fullName>
            <shortName evidence="13">DRAP deaminase</shortName>
            <ecNumber evidence="13">3.5.4.26</ecNumber>
        </recommendedName>
        <alternativeName>
            <fullName evidence="13">Riboflavin-specific deaminase</fullName>
        </alternativeName>
    </domain>
    <domain>
        <recommendedName>
            <fullName evidence="13">5-amino-6-(5-phosphoribosylamino)uracil reductase</fullName>
            <ecNumber evidence="13">1.1.1.193</ecNumber>
        </recommendedName>
        <alternativeName>
            <fullName evidence="13">HTP reductase</fullName>
        </alternativeName>
    </domain>
</protein>
<dbReference type="InterPro" id="IPR024072">
    <property type="entry name" value="DHFR-like_dom_sf"/>
</dbReference>
<dbReference type="GO" id="GO:0008835">
    <property type="term" value="F:diaminohydroxyphosphoribosylaminopyrimidine deaminase activity"/>
    <property type="evidence" value="ECO:0007669"/>
    <property type="project" value="UniProtKB-EC"/>
</dbReference>
<dbReference type="UniPathway" id="UPA00275">
    <property type="reaction ID" value="UER00401"/>
</dbReference>
<dbReference type="GO" id="GO:0008703">
    <property type="term" value="F:5-amino-6-(5-phosphoribosylamino)uracil reductase activity"/>
    <property type="evidence" value="ECO:0007669"/>
    <property type="project" value="UniProtKB-EC"/>
</dbReference>
<evidence type="ECO:0000256" key="15">
    <source>
        <dbReference type="PIRSR" id="PIRSR006769-2"/>
    </source>
</evidence>
<organism evidence="18 19">
    <name type="scientific">Desulfuromonas thiophila</name>
    <dbReference type="NCBI Taxonomy" id="57664"/>
    <lineage>
        <taxon>Bacteria</taxon>
        <taxon>Pseudomonadati</taxon>
        <taxon>Thermodesulfobacteriota</taxon>
        <taxon>Desulfuromonadia</taxon>
        <taxon>Desulfuromonadales</taxon>
        <taxon>Desulfuromonadaceae</taxon>
        <taxon>Desulfuromonas</taxon>
    </lineage>
</organism>
<evidence type="ECO:0000256" key="13">
    <source>
        <dbReference type="PIRNR" id="PIRNR006769"/>
    </source>
</evidence>
<dbReference type="GO" id="GO:0050661">
    <property type="term" value="F:NADP binding"/>
    <property type="evidence" value="ECO:0007669"/>
    <property type="project" value="InterPro"/>
</dbReference>
<dbReference type="InterPro" id="IPR002734">
    <property type="entry name" value="RibDG_C"/>
</dbReference>
<dbReference type="CDD" id="cd01284">
    <property type="entry name" value="Riboflavin_deaminase-reductase"/>
    <property type="match status" value="1"/>
</dbReference>
<feature type="binding site" evidence="15">
    <location>
        <position position="189"/>
    </location>
    <ligand>
        <name>substrate</name>
    </ligand>
</feature>
<evidence type="ECO:0000259" key="17">
    <source>
        <dbReference type="PROSITE" id="PS51747"/>
    </source>
</evidence>
<keyword evidence="8 13" id="KW-0378">Hydrolase</keyword>
<keyword evidence="9 13" id="KW-0862">Zinc</keyword>
<feature type="binding site" evidence="15">
    <location>
        <position position="300"/>
    </location>
    <ligand>
        <name>substrate</name>
    </ligand>
</feature>
<evidence type="ECO:0000256" key="4">
    <source>
        <dbReference type="ARBA" id="ARBA00005259"/>
    </source>
</evidence>
<dbReference type="InterPro" id="IPR050765">
    <property type="entry name" value="Riboflavin_Biosynth_HTPR"/>
</dbReference>
<comment type="similarity">
    <text evidence="4 13">In the N-terminal section; belongs to the cytidine and deoxycytidylate deaminase family.</text>
</comment>
<dbReference type="Gene3D" id="3.40.430.10">
    <property type="entry name" value="Dihydrofolate Reductase, subunit A"/>
    <property type="match status" value="1"/>
</dbReference>
<dbReference type="Proteomes" id="UP000243205">
    <property type="component" value="Unassembled WGS sequence"/>
</dbReference>
<dbReference type="InterPro" id="IPR016192">
    <property type="entry name" value="APOBEC/CMP_deaminase_Zn-bd"/>
</dbReference>
<dbReference type="NCBIfam" id="TIGR00326">
    <property type="entry name" value="eubact_ribD"/>
    <property type="match status" value="1"/>
</dbReference>
<dbReference type="NCBIfam" id="TIGR00227">
    <property type="entry name" value="ribD_Cterm"/>
    <property type="match status" value="1"/>
</dbReference>
<evidence type="ECO:0000256" key="12">
    <source>
        <dbReference type="ARBA" id="ARBA00023268"/>
    </source>
</evidence>
<dbReference type="PIRSF" id="PIRSF006769">
    <property type="entry name" value="RibD"/>
    <property type="match status" value="1"/>
</dbReference>
<evidence type="ECO:0000256" key="14">
    <source>
        <dbReference type="PIRSR" id="PIRSR006769-1"/>
    </source>
</evidence>
<keyword evidence="19" id="KW-1185">Reference proteome</keyword>
<evidence type="ECO:0000256" key="2">
    <source>
        <dbReference type="ARBA" id="ARBA00004882"/>
    </source>
</evidence>
<feature type="binding site" evidence="16">
    <location>
        <position position="55"/>
    </location>
    <ligand>
        <name>Zn(2+)</name>
        <dbReference type="ChEBI" id="CHEBI:29105"/>
        <note>catalytic</note>
    </ligand>
</feature>
<comment type="cofactor">
    <cofactor evidence="13 16">
        <name>Zn(2+)</name>
        <dbReference type="ChEBI" id="CHEBI:29105"/>
    </cofactor>
    <text evidence="13 16">Binds 1 zinc ion.</text>
</comment>
<feature type="binding site" evidence="16">
    <location>
        <position position="89"/>
    </location>
    <ligand>
        <name>Zn(2+)</name>
        <dbReference type="ChEBI" id="CHEBI:29105"/>
        <note>catalytic</note>
    </ligand>
</feature>
<keyword evidence="7 13" id="KW-0479">Metal-binding</keyword>
<evidence type="ECO:0000256" key="3">
    <source>
        <dbReference type="ARBA" id="ARBA00004910"/>
    </source>
</evidence>
<evidence type="ECO:0000313" key="18">
    <source>
        <dbReference type="EMBL" id="SDE14750.1"/>
    </source>
</evidence>
<comment type="pathway">
    <text evidence="3 13">Cofactor biosynthesis; riboflavin biosynthesis; 5-amino-6-(D-ribitylamino)uracil from GTP: step 3/4.</text>
</comment>
<dbReference type="EMBL" id="FNAQ01000004">
    <property type="protein sequence ID" value="SDE14750.1"/>
    <property type="molecule type" value="Genomic_DNA"/>
</dbReference>
<evidence type="ECO:0000256" key="1">
    <source>
        <dbReference type="ARBA" id="ARBA00002151"/>
    </source>
</evidence>
<dbReference type="Gene3D" id="3.40.140.10">
    <property type="entry name" value="Cytidine Deaminase, domain 2"/>
    <property type="match status" value="1"/>
</dbReference>
<dbReference type="FunFam" id="3.40.140.10:FF:000025">
    <property type="entry name" value="Riboflavin biosynthesis protein RibD"/>
    <property type="match status" value="1"/>
</dbReference>
<evidence type="ECO:0000256" key="7">
    <source>
        <dbReference type="ARBA" id="ARBA00022723"/>
    </source>
</evidence>
<dbReference type="EC" id="1.1.1.193" evidence="13"/>
<comment type="pathway">
    <text evidence="2 13">Cofactor biosynthesis; riboflavin biosynthesis; 5-amino-6-(D-ribitylamino)uracil from GTP: step 2/4.</text>
</comment>
<feature type="binding site" evidence="16">
    <location>
        <position position="80"/>
    </location>
    <ligand>
        <name>Zn(2+)</name>
        <dbReference type="ChEBI" id="CHEBI:29105"/>
        <note>catalytic</note>
    </ligand>
</feature>
<dbReference type="InterPro" id="IPR016193">
    <property type="entry name" value="Cytidine_deaminase-like"/>
</dbReference>
<dbReference type="PANTHER" id="PTHR38011">
    <property type="entry name" value="DIHYDROFOLATE REDUCTASE FAMILY PROTEIN (AFU_ORTHOLOGUE AFUA_8G06820)"/>
    <property type="match status" value="1"/>
</dbReference>
<feature type="binding site" evidence="15">
    <location>
        <position position="226"/>
    </location>
    <ligand>
        <name>NADP(+)</name>
        <dbReference type="ChEBI" id="CHEBI:58349"/>
    </ligand>
</feature>
<dbReference type="AlphaFoldDB" id="A0A1G7AJ46"/>
<dbReference type="PANTHER" id="PTHR38011:SF7">
    <property type="entry name" value="2,5-DIAMINO-6-RIBOSYLAMINO-4(3H)-PYRIMIDINONE 5'-PHOSPHATE REDUCTASE"/>
    <property type="match status" value="1"/>
</dbReference>
<dbReference type="Pfam" id="PF01872">
    <property type="entry name" value="RibD_C"/>
    <property type="match status" value="1"/>
</dbReference>
<feature type="active site" description="Proton donor" evidence="14">
    <location>
        <position position="57"/>
    </location>
</feature>
<keyword evidence="10 13" id="KW-0521">NADP</keyword>
<dbReference type="EC" id="3.5.4.26" evidence="13"/>
<keyword evidence="12" id="KW-0511">Multifunctional enzyme</keyword>
<evidence type="ECO:0000256" key="11">
    <source>
        <dbReference type="ARBA" id="ARBA00023002"/>
    </source>
</evidence>
<feature type="binding site" evidence="15">
    <location>
        <position position="201"/>
    </location>
    <ligand>
        <name>NADP(+)</name>
        <dbReference type="ChEBI" id="CHEBI:58349"/>
    </ligand>
</feature>
<comment type="function">
    <text evidence="1 13">Converts 2,5-diamino-6-(ribosylamino)-4(3h)-pyrimidinone 5'-phosphate into 5-amino-6-(ribosylamino)-2,4(1h,3h)-pyrimidinedione 5'-phosphate.</text>
</comment>
<dbReference type="InterPro" id="IPR002125">
    <property type="entry name" value="CMP_dCMP_dom"/>
</dbReference>
<comment type="similarity">
    <text evidence="5 13">In the C-terminal section; belongs to the HTP reductase family.</text>
</comment>
<dbReference type="GO" id="GO:0008270">
    <property type="term" value="F:zinc ion binding"/>
    <property type="evidence" value="ECO:0007669"/>
    <property type="project" value="InterPro"/>
</dbReference>
<gene>
    <name evidence="18" type="ORF">SAMN05661003_10469</name>
</gene>
<proteinExistence type="inferred from homology"/>
<dbReference type="STRING" id="57664.SAMN05661003_10469"/>
<dbReference type="InterPro" id="IPR011549">
    <property type="entry name" value="RibD_C"/>
</dbReference>
<reference evidence="19" key="1">
    <citation type="submission" date="2016-10" db="EMBL/GenBank/DDBJ databases">
        <authorList>
            <person name="Varghese N."/>
            <person name="Submissions S."/>
        </authorList>
    </citation>
    <scope>NUCLEOTIDE SEQUENCE [LARGE SCALE GENOMIC DNA]</scope>
    <source>
        <strain evidence="19">DSM 8987</strain>
    </source>
</reference>
<feature type="binding site" evidence="15">
    <location>
        <position position="173"/>
    </location>
    <ligand>
        <name>substrate</name>
    </ligand>
</feature>
<feature type="binding site" evidence="15">
    <location>
        <position position="212"/>
    </location>
    <ligand>
        <name>substrate</name>
    </ligand>
</feature>
<comment type="catalytic activity">
    <reaction evidence="13">
        <text>2,5-diamino-6-hydroxy-4-(5-phosphoribosylamino)-pyrimidine + H2O + H(+) = 5-amino-6-(5-phospho-D-ribosylamino)uracil + NH4(+)</text>
        <dbReference type="Rhea" id="RHEA:21868"/>
        <dbReference type="ChEBI" id="CHEBI:15377"/>
        <dbReference type="ChEBI" id="CHEBI:15378"/>
        <dbReference type="ChEBI" id="CHEBI:28938"/>
        <dbReference type="ChEBI" id="CHEBI:58453"/>
        <dbReference type="ChEBI" id="CHEBI:58614"/>
        <dbReference type="EC" id="3.5.4.26"/>
    </reaction>
</comment>
<dbReference type="Pfam" id="PF00383">
    <property type="entry name" value="dCMP_cyt_deam_1"/>
    <property type="match status" value="1"/>
</dbReference>
<evidence type="ECO:0000256" key="10">
    <source>
        <dbReference type="ARBA" id="ARBA00022857"/>
    </source>
</evidence>
<name>A0A1G7AJ46_9BACT</name>
<evidence type="ECO:0000256" key="8">
    <source>
        <dbReference type="ARBA" id="ARBA00022801"/>
    </source>
</evidence>
<feature type="binding site" evidence="15">
    <location>
        <position position="205"/>
    </location>
    <ligand>
        <name>NADP(+)</name>
        <dbReference type="ChEBI" id="CHEBI:58349"/>
    </ligand>
</feature>
<dbReference type="PROSITE" id="PS51747">
    <property type="entry name" value="CYT_DCMP_DEAMINASES_2"/>
    <property type="match status" value="1"/>
</dbReference>
<keyword evidence="6 13" id="KW-0686">Riboflavin biosynthesis</keyword>
<dbReference type="InterPro" id="IPR004794">
    <property type="entry name" value="Eubact_RibD"/>
</dbReference>
<feature type="binding site" evidence="15">
    <location>
        <begin position="302"/>
        <end position="308"/>
    </location>
    <ligand>
        <name>NADP(+)</name>
        <dbReference type="ChEBI" id="CHEBI:58349"/>
    </ligand>
</feature>
<feature type="binding site" evidence="15">
    <location>
        <position position="209"/>
    </location>
    <ligand>
        <name>substrate</name>
    </ligand>
</feature>
<dbReference type="PROSITE" id="PS00903">
    <property type="entry name" value="CYT_DCMP_DEAMINASES_1"/>
    <property type="match status" value="1"/>
</dbReference>
<dbReference type="GO" id="GO:0009231">
    <property type="term" value="P:riboflavin biosynthetic process"/>
    <property type="evidence" value="ECO:0007669"/>
    <property type="project" value="UniProtKB-UniPathway"/>
</dbReference>
<evidence type="ECO:0000256" key="16">
    <source>
        <dbReference type="PIRSR" id="PIRSR006769-3"/>
    </source>
</evidence>
<dbReference type="SUPFAM" id="SSF53927">
    <property type="entry name" value="Cytidine deaminase-like"/>
    <property type="match status" value="1"/>
</dbReference>
<dbReference type="SUPFAM" id="SSF53597">
    <property type="entry name" value="Dihydrofolate reductase-like"/>
    <property type="match status" value="1"/>
</dbReference>
<evidence type="ECO:0000256" key="6">
    <source>
        <dbReference type="ARBA" id="ARBA00022619"/>
    </source>
</evidence>
<evidence type="ECO:0000256" key="5">
    <source>
        <dbReference type="ARBA" id="ARBA00007417"/>
    </source>
</evidence>
<feature type="domain" description="CMP/dCMP-type deaminase" evidence="17">
    <location>
        <begin position="6"/>
        <end position="128"/>
    </location>
</feature>
<evidence type="ECO:0000313" key="19">
    <source>
        <dbReference type="Proteomes" id="UP000243205"/>
    </source>
</evidence>
<comment type="catalytic activity">
    <reaction evidence="13">
        <text>5-amino-6-(5-phospho-D-ribitylamino)uracil + NADP(+) = 5-amino-6-(5-phospho-D-ribosylamino)uracil + NADPH + H(+)</text>
        <dbReference type="Rhea" id="RHEA:17845"/>
        <dbReference type="ChEBI" id="CHEBI:15378"/>
        <dbReference type="ChEBI" id="CHEBI:57783"/>
        <dbReference type="ChEBI" id="CHEBI:58349"/>
        <dbReference type="ChEBI" id="CHEBI:58421"/>
        <dbReference type="ChEBI" id="CHEBI:58453"/>
        <dbReference type="EC" id="1.1.1.193"/>
    </reaction>
</comment>
<evidence type="ECO:0000256" key="9">
    <source>
        <dbReference type="ARBA" id="ARBA00022833"/>
    </source>
</evidence>
<accession>A0A1G7AJ46</accession>
<keyword evidence="11 13" id="KW-0560">Oxidoreductase</keyword>
<feature type="binding site" evidence="15">
    <location>
        <position position="159"/>
    </location>
    <ligand>
        <name>NADP(+)</name>
        <dbReference type="ChEBI" id="CHEBI:58349"/>
    </ligand>
</feature>